<dbReference type="FunFam" id="3.90.550.10:FF:000013">
    <property type="entry name" value="mannose-1-phosphate guanyltransferase beta"/>
    <property type="match status" value="1"/>
</dbReference>
<keyword evidence="6" id="KW-0648">Protein biosynthesis</keyword>
<dbReference type="Pfam" id="PF00483">
    <property type="entry name" value="NTP_transferase"/>
    <property type="match status" value="1"/>
</dbReference>
<dbReference type="Pfam" id="PF25084">
    <property type="entry name" value="LbH_EIF2B"/>
    <property type="match status" value="1"/>
</dbReference>
<dbReference type="InterPro" id="IPR016055">
    <property type="entry name" value="A-D-PHexomutase_a/b/a-I/II/III"/>
</dbReference>
<dbReference type="SUPFAM" id="SSF55957">
    <property type="entry name" value="Phosphoglucomutase, C-terminal domain"/>
    <property type="match status" value="1"/>
</dbReference>
<evidence type="ECO:0000256" key="2">
    <source>
        <dbReference type="ARBA" id="ARBA00010231"/>
    </source>
</evidence>
<feature type="domain" description="Nucleotidyl transferase" evidence="7">
    <location>
        <begin position="2"/>
        <end position="233"/>
    </location>
</feature>
<sequence>MKGVIMAGGKGTRLRPLTCQLPKPMVPLLQKPVMQYSIELLKQHGITDIAVTVHYLPDEIRDYFGDGQEFGVHLTYFEETEPLGTAGSVKQAEAFLDEPFVVVSGDALTDFDLEAGINFHKAKDALVSIFMKQVPCPLEFGVIMTNQQHEIIRFLEKPSVSEVFSDTVNTGIYVMDPSIFNYIESDKPVDFSKDVFPRILEDRAGIYGYAAEGYWSDIGNLEQYRQAHMDLLNRDVKAEISGIEVEPGIWMNEHVTIEEGVKLEAPVFVGAHSTVRSNAKLGAFSIVGKDSIVSEDATIKRSVLWDGVYVGQQAELRGVTICGGVQLGSKSTIYEQAVLGSNCQIEDDVCIQPGMKIWPHKRIQAGSVISQSVIWNDQDATVPVLKSHRASGIANVEMTPEHVSRLGAGFASAMPVGSTFLISGDDQSFTRLLKLSLAQGVQATGVDVTDLEEAAVPSFRKIISAHHFQGGAHLRVSEGNRIVIELFDQEGLPIATSVQKKIDKIVTFNSYRRVAFDRVGEYEVQSNLVKEYTDTLKEGIDSVLIESQGWRVSVHGTDQVTVQQFSHVLQSIGCVVETSIGDINMGDISVGMTLSDSEIGFVLGETGEFLTVLTREGHIVTDEEKLAMFVDMHLHYSKKGRVALPLYAGASLEEYIRSFQKEVIRTKASAREMMIAEENVQLYCFDAAYAAVHLIQTLSTRDEELQQYLSSLPVESMFKQEVPCQTEQKGMVMRALMEALKEEEVELIEGMKVRHPEGGWTYIVPDQNEPIFTIYAQADEPEVARVHANYYIEQIHELLARNTAVHTS</sequence>
<feature type="domain" description="EIF2B subunit epsilon/gamma LbH" evidence="9">
    <location>
        <begin position="249"/>
        <end position="350"/>
    </location>
</feature>
<reference evidence="10" key="1">
    <citation type="submission" date="2023-10" db="EMBL/GenBank/DDBJ databases">
        <title>Screening of Alkalihalophilus pseudofirmusBZ-TG-HK211 and Its Alleviation of Salt Stress on Rapeseed Growth.</title>
        <authorList>
            <person name="Zhao B."/>
            <person name="Guo T."/>
        </authorList>
    </citation>
    <scope>NUCLEOTIDE SEQUENCE</scope>
    <source>
        <strain evidence="10">BZ-TG-HK211</strain>
    </source>
</reference>
<dbReference type="InterPro" id="IPR005844">
    <property type="entry name" value="A-D-PHexomutase_a/b/a-I"/>
</dbReference>
<comment type="subcellular location">
    <subcellularLocation>
        <location evidence="1">Cytoplasm</location>
        <location evidence="1">Cytosol</location>
    </subcellularLocation>
</comment>
<dbReference type="CDD" id="cd04181">
    <property type="entry name" value="NTP_transferase"/>
    <property type="match status" value="1"/>
</dbReference>
<evidence type="ECO:0000313" key="11">
    <source>
        <dbReference type="Proteomes" id="UP001285636"/>
    </source>
</evidence>
<evidence type="ECO:0000259" key="7">
    <source>
        <dbReference type="Pfam" id="PF00483"/>
    </source>
</evidence>
<dbReference type="GO" id="GO:0016740">
    <property type="term" value="F:transferase activity"/>
    <property type="evidence" value="ECO:0007669"/>
    <property type="project" value="UniProtKB-KW"/>
</dbReference>
<dbReference type="Gene3D" id="3.90.550.10">
    <property type="entry name" value="Spore Coat Polysaccharide Biosynthesis Protein SpsA, Chain A"/>
    <property type="match status" value="1"/>
</dbReference>
<dbReference type="Gene3D" id="3.40.120.10">
    <property type="entry name" value="Alpha-D-Glucose-1,6-Bisphosphate, subunit A, domain 3"/>
    <property type="match status" value="1"/>
</dbReference>
<evidence type="ECO:0000256" key="5">
    <source>
        <dbReference type="ARBA" id="ARBA00022679"/>
    </source>
</evidence>
<keyword evidence="3" id="KW-0963">Cytoplasm</keyword>
<evidence type="ECO:0000259" key="9">
    <source>
        <dbReference type="Pfam" id="PF25084"/>
    </source>
</evidence>
<dbReference type="Pfam" id="PF02878">
    <property type="entry name" value="PGM_PMM_I"/>
    <property type="match status" value="1"/>
</dbReference>
<evidence type="ECO:0000259" key="8">
    <source>
        <dbReference type="Pfam" id="PF02878"/>
    </source>
</evidence>
<dbReference type="InterPro" id="IPR029044">
    <property type="entry name" value="Nucleotide-diphossugar_trans"/>
</dbReference>
<dbReference type="GO" id="GO:0016868">
    <property type="term" value="F:intramolecular phosphotransferase activity"/>
    <property type="evidence" value="ECO:0007669"/>
    <property type="project" value="InterPro"/>
</dbReference>
<organism evidence="10 11">
    <name type="scientific">Alkalihalophilus pseudofirmus</name>
    <name type="common">Bacillus pseudofirmus</name>
    <dbReference type="NCBI Taxonomy" id="79885"/>
    <lineage>
        <taxon>Bacteria</taxon>
        <taxon>Bacillati</taxon>
        <taxon>Bacillota</taxon>
        <taxon>Bacilli</taxon>
        <taxon>Bacillales</taxon>
        <taxon>Bacillaceae</taxon>
        <taxon>Alkalihalophilus</taxon>
    </lineage>
</organism>
<dbReference type="InterPro" id="IPR036900">
    <property type="entry name" value="A-D-PHexomutase_C_sf"/>
</dbReference>
<dbReference type="RefSeq" id="WP_323465788.1">
    <property type="nucleotide sequence ID" value="NZ_CP144224.1"/>
</dbReference>
<keyword evidence="4" id="KW-0396">Initiation factor</keyword>
<dbReference type="InterPro" id="IPR056764">
    <property type="entry name" value="LbH_EIF2B3/5"/>
</dbReference>
<comment type="similarity">
    <text evidence="2">Belongs to the phosphohexose mutase family.</text>
</comment>
<dbReference type="SUPFAM" id="SSF53738">
    <property type="entry name" value="Phosphoglucomutase, first 3 domains"/>
    <property type="match status" value="1"/>
</dbReference>
<dbReference type="PANTHER" id="PTHR22572">
    <property type="entry name" value="SUGAR-1-PHOSPHATE GUANYL TRANSFERASE"/>
    <property type="match status" value="1"/>
</dbReference>
<evidence type="ECO:0000256" key="4">
    <source>
        <dbReference type="ARBA" id="ARBA00022540"/>
    </source>
</evidence>
<dbReference type="GO" id="GO:0005975">
    <property type="term" value="P:carbohydrate metabolic process"/>
    <property type="evidence" value="ECO:0007669"/>
    <property type="project" value="InterPro"/>
</dbReference>
<protein>
    <submittedName>
        <fullName evidence="10">Sugar phosphate nucleotidyltransferase</fullName>
    </submittedName>
</protein>
<dbReference type="EMBL" id="JAWJAY010000001">
    <property type="protein sequence ID" value="MDV2884034.1"/>
    <property type="molecule type" value="Genomic_DNA"/>
</dbReference>
<dbReference type="AlphaFoldDB" id="A0AAJ2KSR0"/>
<comment type="caution">
    <text evidence="10">The sequence shown here is derived from an EMBL/GenBank/DDBJ whole genome shotgun (WGS) entry which is preliminary data.</text>
</comment>
<dbReference type="SUPFAM" id="SSF51161">
    <property type="entry name" value="Trimeric LpxA-like enzymes"/>
    <property type="match status" value="1"/>
</dbReference>
<evidence type="ECO:0000256" key="3">
    <source>
        <dbReference type="ARBA" id="ARBA00022490"/>
    </source>
</evidence>
<name>A0AAJ2KSR0_ALKPS</name>
<dbReference type="InterPro" id="IPR011004">
    <property type="entry name" value="Trimer_LpxA-like_sf"/>
</dbReference>
<dbReference type="SUPFAM" id="SSF53448">
    <property type="entry name" value="Nucleotide-diphospho-sugar transferases"/>
    <property type="match status" value="1"/>
</dbReference>
<accession>A0AAJ2KSR0</accession>
<keyword evidence="5" id="KW-0808">Transferase</keyword>
<evidence type="ECO:0000256" key="1">
    <source>
        <dbReference type="ARBA" id="ARBA00004514"/>
    </source>
</evidence>
<dbReference type="InterPro" id="IPR050486">
    <property type="entry name" value="Mannose-1P_guanyltransferase"/>
</dbReference>
<dbReference type="Gene3D" id="3.30.310.50">
    <property type="entry name" value="Alpha-D-phosphohexomutase, C-terminal domain"/>
    <property type="match status" value="1"/>
</dbReference>
<proteinExistence type="inferred from homology"/>
<dbReference type="Gene3D" id="2.160.10.10">
    <property type="entry name" value="Hexapeptide repeat proteins"/>
    <property type="match status" value="1"/>
</dbReference>
<gene>
    <name evidence="10" type="ORF">RYX45_02515</name>
</gene>
<feature type="domain" description="Alpha-D-phosphohexomutase alpha/beta/alpha" evidence="8">
    <location>
        <begin position="391"/>
        <end position="507"/>
    </location>
</feature>
<evidence type="ECO:0000313" key="10">
    <source>
        <dbReference type="EMBL" id="MDV2884034.1"/>
    </source>
</evidence>
<dbReference type="InterPro" id="IPR005835">
    <property type="entry name" value="NTP_transferase_dom"/>
</dbReference>
<evidence type="ECO:0000256" key="6">
    <source>
        <dbReference type="ARBA" id="ARBA00022917"/>
    </source>
</evidence>
<dbReference type="Proteomes" id="UP001285636">
    <property type="component" value="Unassembled WGS sequence"/>
</dbReference>